<dbReference type="WBParaSite" id="GPUH_0002099601-mRNA-1">
    <property type="protein sequence ID" value="GPUH_0002099601-mRNA-1"/>
    <property type="gene ID" value="GPUH_0002099601"/>
</dbReference>
<organism evidence="4">
    <name type="scientific">Gongylonema pulchrum</name>
    <dbReference type="NCBI Taxonomy" id="637853"/>
    <lineage>
        <taxon>Eukaryota</taxon>
        <taxon>Metazoa</taxon>
        <taxon>Ecdysozoa</taxon>
        <taxon>Nematoda</taxon>
        <taxon>Chromadorea</taxon>
        <taxon>Rhabditida</taxon>
        <taxon>Spirurina</taxon>
        <taxon>Spiruromorpha</taxon>
        <taxon>Spiruroidea</taxon>
        <taxon>Gongylonematidae</taxon>
        <taxon>Gongylonema</taxon>
    </lineage>
</organism>
<gene>
    <name evidence="2" type="ORF">GPUH_LOCUS20972</name>
</gene>
<proteinExistence type="predicted"/>
<keyword evidence="1" id="KW-1133">Transmembrane helix</keyword>
<evidence type="ECO:0000313" key="3">
    <source>
        <dbReference type="Proteomes" id="UP000271098"/>
    </source>
</evidence>
<accession>A0A183EJ30</accession>
<reference evidence="4" key="1">
    <citation type="submission" date="2016-06" db="UniProtKB">
        <authorList>
            <consortium name="WormBaseParasite"/>
        </authorList>
    </citation>
    <scope>IDENTIFICATION</scope>
</reference>
<reference evidence="2 3" key="2">
    <citation type="submission" date="2018-11" db="EMBL/GenBank/DDBJ databases">
        <authorList>
            <consortium name="Pathogen Informatics"/>
        </authorList>
    </citation>
    <scope>NUCLEOTIDE SEQUENCE [LARGE SCALE GENOMIC DNA]</scope>
</reference>
<sequence>MVWTSPFAKEDKLMQVASSLIPAGISITDFALLPADLRSARLRRRHFSRSDEALRDDGMADCCGRPIKGS</sequence>
<keyword evidence="1" id="KW-0812">Transmembrane</keyword>
<dbReference type="EMBL" id="UYRT01091566">
    <property type="protein sequence ID" value="VDN37224.1"/>
    <property type="molecule type" value="Genomic_DNA"/>
</dbReference>
<protein>
    <submittedName>
        <fullName evidence="2 4">Uncharacterized protein</fullName>
    </submittedName>
</protein>
<evidence type="ECO:0000313" key="2">
    <source>
        <dbReference type="EMBL" id="VDN37224.1"/>
    </source>
</evidence>
<keyword evidence="3" id="KW-1185">Reference proteome</keyword>
<feature type="transmembrane region" description="Helical" evidence="1">
    <location>
        <begin position="13"/>
        <end position="35"/>
    </location>
</feature>
<dbReference type="AlphaFoldDB" id="A0A183EJ30"/>
<evidence type="ECO:0000256" key="1">
    <source>
        <dbReference type="SAM" id="Phobius"/>
    </source>
</evidence>
<keyword evidence="1" id="KW-0472">Membrane</keyword>
<dbReference type="Proteomes" id="UP000271098">
    <property type="component" value="Unassembled WGS sequence"/>
</dbReference>
<evidence type="ECO:0000313" key="4">
    <source>
        <dbReference type="WBParaSite" id="GPUH_0002099601-mRNA-1"/>
    </source>
</evidence>
<name>A0A183EJ30_9BILA</name>